<dbReference type="Pfam" id="PF01743">
    <property type="entry name" value="PolyA_pol"/>
    <property type="match status" value="1"/>
</dbReference>
<dbReference type="Pfam" id="PF12627">
    <property type="entry name" value="PolyA_pol_RNAbd"/>
    <property type="match status" value="1"/>
</dbReference>
<dbReference type="AlphaFoldDB" id="A0A941D3S9"/>
<evidence type="ECO:0000256" key="4">
    <source>
        <dbReference type="ARBA" id="ARBA00022695"/>
    </source>
</evidence>
<dbReference type="RefSeq" id="WP_215341986.1">
    <property type="nucleotide sequence ID" value="NZ_JAGSGD010000001.1"/>
</dbReference>
<dbReference type="InterPro" id="IPR050264">
    <property type="entry name" value="Bact_CCA-adding_enz_type3_sf"/>
</dbReference>
<dbReference type="SUPFAM" id="SSF81891">
    <property type="entry name" value="Poly A polymerase C-terminal region-like"/>
    <property type="match status" value="1"/>
</dbReference>
<reference evidence="11" key="1">
    <citation type="submission" date="2021-04" db="EMBL/GenBank/DDBJ databases">
        <title>Draft genome assembly of strain Phenylobacterium sp. 20VBR1 using MiniION and Illumina platforms.</title>
        <authorList>
            <person name="Thomas F.A."/>
            <person name="Krishnan K.P."/>
            <person name="Sinha R.K."/>
        </authorList>
    </citation>
    <scope>NUCLEOTIDE SEQUENCE</scope>
    <source>
        <strain evidence="11">20VBR1</strain>
    </source>
</reference>
<keyword evidence="8" id="KW-0694">RNA-binding</keyword>
<dbReference type="SUPFAM" id="SSF81301">
    <property type="entry name" value="Nucleotidyltransferase"/>
    <property type="match status" value="1"/>
</dbReference>
<dbReference type="Gene3D" id="1.10.3090.10">
    <property type="entry name" value="cca-adding enzyme, domain 2"/>
    <property type="match status" value="1"/>
</dbReference>
<dbReference type="EMBL" id="JAGSGD010000001">
    <property type="protein sequence ID" value="MBR7621097.1"/>
    <property type="molecule type" value="Genomic_DNA"/>
</dbReference>
<dbReference type="InterPro" id="IPR002646">
    <property type="entry name" value="PolA_pol_head_dom"/>
</dbReference>
<keyword evidence="12" id="KW-1185">Reference proteome</keyword>
<dbReference type="GO" id="GO:0000166">
    <property type="term" value="F:nucleotide binding"/>
    <property type="evidence" value="ECO:0007669"/>
    <property type="project" value="UniProtKB-KW"/>
</dbReference>
<accession>A0A941D3S9</accession>
<evidence type="ECO:0000256" key="5">
    <source>
        <dbReference type="ARBA" id="ARBA00022723"/>
    </source>
</evidence>
<keyword evidence="4" id="KW-0548">Nucleotidyltransferase</keyword>
<dbReference type="Gene3D" id="3.30.460.10">
    <property type="entry name" value="Beta Polymerase, domain 2"/>
    <property type="match status" value="1"/>
</dbReference>
<dbReference type="GO" id="GO:0000049">
    <property type="term" value="F:tRNA binding"/>
    <property type="evidence" value="ECO:0007669"/>
    <property type="project" value="TreeGrafter"/>
</dbReference>
<dbReference type="GO" id="GO:0046872">
    <property type="term" value="F:metal ion binding"/>
    <property type="evidence" value="ECO:0007669"/>
    <property type="project" value="UniProtKB-KW"/>
</dbReference>
<protein>
    <submittedName>
        <fullName evidence="11">CCA tRNA nucleotidyltransferase</fullName>
    </submittedName>
</protein>
<evidence type="ECO:0000259" key="9">
    <source>
        <dbReference type="Pfam" id="PF01743"/>
    </source>
</evidence>
<evidence type="ECO:0000256" key="7">
    <source>
        <dbReference type="ARBA" id="ARBA00022842"/>
    </source>
</evidence>
<dbReference type="InterPro" id="IPR032828">
    <property type="entry name" value="PolyA_RNA-bd"/>
</dbReference>
<gene>
    <name evidence="11" type="ORF">JKL49_17015</name>
</gene>
<evidence type="ECO:0000256" key="6">
    <source>
        <dbReference type="ARBA" id="ARBA00022741"/>
    </source>
</evidence>
<evidence type="ECO:0000256" key="1">
    <source>
        <dbReference type="ARBA" id="ARBA00001946"/>
    </source>
</evidence>
<keyword evidence="2 8" id="KW-0808">Transferase</keyword>
<dbReference type="GO" id="GO:0016779">
    <property type="term" value="F:nucleotidyltransferase activity"/>
    <property type="evidence" value="ECO:0007669"/>
    <property type="project" value="UniProtKB-KW"/>
</dbReference>
<comment type="caution">
    <text evidence="11">The sequence shown here is derived from an EMBL/GenBank/DDBJ whole genome shotgun (WGS) entry which is preliminary data.</text>
</comment>
<dbReference type="InterPro" id="IPR043519">
    <property type="entry name" value="NT_sf"/>
</dbReference>
<keyword evidence="6" id="KW-0547">Nucleotide-binding</keyword>
<dbReference type="CDD" id="cd05398">
    <property type="entry name" value="NT_ClassII-CCAase"/>
    <property type="match status" value="1"/>
</dbReference>
<evidence type="ECO:0000256" key="3">
    <source>
        <dbReference type="ARBA" id="ARBA00022694"/>
    </source>
</evidence>
<evidence type="ECO:0000259" key="10">
    <source>
        <dbReference type="Pfam" id="PF12627"/>
    </source>
</evidence>
<feature type="domain" description="tRNA nucleotidyltransferase/poly(A) polymerase RNA and SrmB- binding" evidence="10">
    <location>
        <begin position="187"/>
        <end position="242"/>
    </location>
</feature>
<evidence type="ECO:0000256" key="8">
    <source>
        <dbReference type="RuleBase" id="RU003953"/>
    </source>
</evidence>
<keyword evidence="7" id="KW-0460">Magnesium</keyword>
<feature type="domain" description="Poly A polymerase head" evidence="9">
    <location>
        <begin position="32"/>
        <end position="154"/>
    </location>
</feature>
<dbReference type="PANTHER" id="PTHR46173">
    <property type="entry name" value="CCA TRNA NUCLEOTIDYLTRANSFERASE 1, MITOCHONDRIAL"/>
    <property type="match status" value="1"/>
</dbReference>
<evidence type="ECO:0000256" key="2">
    <source>
        <dbReference type="ARBA" id="ARBA00022679"/>
    </source>
</evidence>
<proteinExistence type="inferred from homology"/>
<dbReference type="GO" id="GO:0008033">
    <property type="term" value="P:tRNA processing"/>
    <property type="evidence" value="ECO:0007669"/>
    <property type="project" value="UniProtKB-KW"/>
</dbReference>
<keyword evidence="5" id="KW-0479">Metal-binding</keyword>
<dbReference type="Proteomes" id="UP000622580">
    <property type="component" value="Unassembled WGS sequence"/>
</dbReference>
<organism evidence="11 12">
    <name type="scientific">Phenylobacterium glaciei</name>
    <dbReference type="NCBI Taxonomy" id="2803784"/>
    <lineage>
        <taxon>Bacteria</taxon>
        <taxon>Pseudomonadati</taxon>
        <taxon>Pseudomonadota</taxon>
        <taxon>Alphaproteobacteria</taxon>
        <taxon>Caulobacterales</taxon>
        <taxon>Caulobacteraceae</taxon>
        <taxon>Phenylobacterium</taxon>
    </lineage>
</organism>
<name>A0A941D3S9_9CAUL</name>
<sequence length="416" mass="45860">MTDSIGQKPWMKTPQAIAVMDALEARGFSGCARFVGGCVRNALLNRPIDDIDIATTLTPDQVMEALQDAGIKAVPTGVEHGTITAVAHGQPFEITTLRRDVSTDGRRAVVAFTEDWAEDAQRRDFTLNAVYADRDGTLFDPTGRGVEDGRAGRIIFVGDAMTRIREDYLRILRFFRFQAWYGRGDPDEKALAACKALKESLSGRPAERTAKELTKLLAAEEPRPALALMAQSGVLTAILPCATDLSGFNQLVEIETEQLFENDPILRLATLIPEDQVGAAQIAERLRLSNEVRDRLVAAMGRTPRITSWMSPRETRRGVYAIGLAAFNDRVKLAWAKSGRTSATHQWRGLLALAESWSPPTFPLTGDDVIHAGVPKGPMVGQVLREVEEWWIDHDFIDDKFSAIEKLKAVAQGMAY</sequence>
<comment type="similarity">
    <text evidence="8">Belongs to the tRNA nucleotidyltransferase/poly(A) polymerase family.</text>
</comment>
<evidence type="ECO:0000313" key="11">
    <source>
        <dbReference type="EMBL" id="MBR7621097.1"/>
    </source>
</evidence>
<evidence type="ECO:0000313" key="12">
    <source>
        <dbReference type="Proteomes" id="UP000622580"/>
    </source>
</evidence>
<keyword evidence="3" id="KW-0819">tRNA processing</keyword>
<comment type="cofactor">
    <cofactor evidence="1">
        <name>Mg(2+)</name>
        <dbReference type="ChEBI" id="CHEBI:18420"/>
    </cofactor>
</comment>
<dbReference type="PANTHER" id="PTHR46173:SF1">
    <property type="entry name" value="CCA TRNA NUCLEOTIDYLTRANSFERASE 1, MITOCHONDRIAL"/>
    <property type="match status" value="1"/>
</dbReference>